<dbReference type="Gene3D" id="3.90.1150.10">
    <property type="entry name" value="Aspartate Aminotransferase, domain 1"/>
    <property type="match status" value="1"/>
</dbReference>
<evidence type="ECO:0000256" key="4">
    <source>
        <dbReference type="ARBA" id="ARBA00022723"/>
    </source>
</evidence>
<keyword evidence="4" id="KW-0479">Metal-binding</keyword>
<evidence type="ECO:0000313" key="11">
    <source>
        <dbReference type="Proteomes" id="UP000179283"/>
    </source>
</evidence>
<dbReference type="GO" id="GO:0046872">
    <property type="term" value="F:metal ion binding"/>
    <property type="evidence" value="ECO:0007669"/>
    <property type="project" value="UniProtKB-KW"/>
</dbReference>
<keyword evidence="7" id="KW-0411">Iron-sulfur</keyword>
<keyword evidence="5" id="KW-0663">Pyridoxal phosphate</keyword>
<evidence type="ECO:0000259" key="9">
    <source>
        <dbReference type="Pfam" id="PF00266"/>
    </source>
</evidence>
<proteinExistence type="inferred from homology"/>
<dbReference type="PANTHER" id="PTHR11601:SF34">
    <property type="entry name" value="CYSTEINE DESULFURASE"/>
    <property type="match status" value="1"/>
</dbReference>
<dbReference type="Proteomes" id="UP000179283">
    <property type="component" value="Unassembled WGS sequence"/>
</dbReference>
<keyword evidence="3" id="KW-0808">Transferase</keyword>
<comment type="similarity">
    <text evidence="2">Belongs to the class-V pyridoxal-phosphate-dependent aminotransferase family. NifS/IscS subfamily.</text>
</comment>
<dbReference type="SUPFAM" id="SSF53383">
    <property type="entry name" value="PLP-dependent transferases"/>
    <property type="match status" value="1"/>
</dbReference>
<sequence>MSRTTKKPQRIFLDYASATPVDPRVEKAMRPYFSRKFANPSAIYGEGVESKKILEDSRKIVADILRALPDEIVFTGSGTESANLAIIGIFLKARQLGIKRPHIVTTAFEHPAVLEATKYCESLGAKVTIVYPNGDGIISADEIGKALSKNTVLVSAMYANNEIGTIQPIREIAKRIRQFEKRNKSTKKQIHLHVDASQAVNYLPLNVLELHCDFLTLDGAKIYGPKGVGILFVERGVLITPLILGGGQEKGRRSGTENIPAIVGIAQALSITEKMRERESKRIARLQREIFQGIKKIAKNSRVNGSLDLRLPNNVNVCFPKVDSEFLVLKLDANGVAVSSSSSCKTISENSRSYVLEAIGGKDCAESSLRITLGRWTTEMEVKKFLKILKKCIS</sequence>
<evidence type="ECO:0000256" key="8">
    <source>
        <dbReference type="ARBA" id="ARBA00050776"/>
    </source>
</evidence>
<feature type="domain" description="Aminotransferase class V" evidence="9">
    <location>
        <begin position="11"/>
        <end position="385"/>
    </location>
</feature>
<dbReference type="InterPro" id="IPR015424">
    <property type="entry name" value="PyrdxlP-dep_Trfase"/>
</dbReference>
<dbReference type="Gene3D" id="1.10.260.50">
    <property type="match status" value="1"/>
</dbReference>
<dbReference type="PIRSF" id="PIRSF005572">
    <property type="entry name" value="NifS"/>
    <property type="match status" value="1"/>
</dbReference>
<evidence type="ECO:0000313" key="10">
    <source>
        <dbReference type="EMBL" id="OHB04299.1"/>
    </source>
</evidence>
<dbReference type="GO" id="GO:0031071">
    <property type="term" value="F:cysteine desulfurase activity"/>
    <property type="evidence" value="ECO:0007669"/>
    <property type="project" value="UniProtKB-EC"/>
</dbReference>
<reference evidence="10 11" key="1">
    <citation type="journal article" date="2016" name="Nat. Commun.">
        <title>Thousands of microbial genomes shed light on interconnected biogeochemical processes in an aquifer system.</title>
        <authorList>
            <person name="Anantharaman K."/>
            <person name="Brown C.T."/>
            <person name="Hug L.A."/>
            <person name="Sharon I."/>
            <person name="Castelle C.J."/>
            <person name="Probst A.J."/>
            <person name="Thomas B.C."/>
            <person name="Singh A."/>
            <person name="Wilkins M.J."/>
            <person name="Karaoz U."/>
            <person name="Brodie E.L."/>
            <person name="Williams K.H."/>
            <person name="Hubbard S.S."/>
            <person name="Banfield J.F."/>
        </authorList>
    </citation>
    <scope>NUCLEOTIDE SEQUENCE [LARGE SCALE GENOMIC DNA]</scope>
</reference>
<keyword evidence="6" id="KW-0408">Iron</keyword>
<evidence type="ECO:0000256" key="6">
    <source>
        <dbReference type="ARBA" id="ARBA00023004"/>
    </source>
</evidence>
<evidence type="ECO:0000256" key="5">
    <source>
        <dbReference type="ARBA" id="ARBA00022898"/>
    </source>
</evidence>
<dbReference type="InterPro" id="IPR000192">
    <property type="entry name" value="Aminotrans_V_dom"/>
</dbReference>
<dbReference type="Gene3D" id="3.40.640.10">
    <property type="entry name" value="Type I PLP-dependent aspartate aminotransferase-like (Major domain)"/>
    <property type="match status" value="1"/>
</dbReference>
<evidence type="ECO:0000256" key="2">
    <source>
        <dbReference type="ARBA" id="ARBA00006490"/>
    </source>
</evidence>
<dbReference type="Pfam" id="PF00266">
    <property type="entry name" value="Aminotran_5"/>
    <property type="match status" value="1"/>
</dbReference>
<dbReference type="AlphaFoldDB" id="A0A1G2U496"/>
<evidence type="ECO:0000256" key="7">
    <source>
        <dbReference type="ARBA" id="ARBA00023014"/>
    </source>
</evidence>
<protein>
    <recommendedName>
        <fullName evidence="9">Aminotransferase class V domain-containing protein</fullName>
    </recommendedName>
</protein>
<dbReference type="InterPro" id="IPR015422">
    <property type="entry name" value="PyrdxlP-dep_Trfase_small"/>
</dbReference>
<comment type="caution">
    <text evidence="10">The sequence shown here is derived from an EMBL/GenBank/DDBJ whole genome shotgun (WGS) entry which is preliminary data.</text>
</comment>
<name>A0A1G2U496_9BACT</name>
<dbReference type="PANTHER" id="PTHR11601">
    <property type="entry name" value="CYSTEINE DESULFURYLASE FAMILY MEMBER"/>
    <property type="match status" value="1"/>
</dbReference>
<organism evidence="10 11">
    <name type="scientific">Candidatus Zambryskibacteria bacterium RIFCSPLOWO2_01_FULL_43_17</name>
    <dbReference type="NCBI Taxonomy" id="1802760"/>
    <lineage>
        <taxon>Bacteria</taxon>
        <taxon>Candidatus Zambryskiibacteriota</taxon>
    </lineage>
</organism>
<comment type="cofactor">
    <cofactor evidence="1">
        <name>pyridoxal 5'-phosphate</name>
        <dbReference type="ChEBI" id="CHEBI:597326"/>
    </cofactor>
</comment>
<accession>A0A1G2U496</accession>
<comment type="catalytic activity">
    <reaction evidence="8">
        <text>(sulfur carrier)-H + L-cysteine = (sulfur carrier)-SH + L-alanine</text>
        <dbReference type="Rhea" id="RHEA:43892"/>
        <dbReference type="Rhea" id="RHEA-COMP:14737"/>
        <dbReference type="Rhea" id="RHEA-COMP:14739"/>
        <dbReference type="ChEBI" id="CHEBI:29917"/>
        <dbReference type="ChEBI" id="CHEBI:35235"/>
        <dbReference type="ChEBI" id="CHEBI:57972"/>
        <dbReference type="ChEBI" id="CHEBI:64428"/>
        <dbReference type="EC" id="2.8.1.7"/>
    </reaction>
</comment>
<evidence type="ECO:0000256" key="1">
    <source>
        <dbReference type="ARBA" id="ARBA00001933"/>
    </source>
</evidence>
<dbReference type="GO" id="GO:0051536">
    <property type="term" value="F:iron-sulfur cluster binding"/>
    <property type="evidence" value="ECO:0007669"/>
    <property type="project" value="UniProtKB-KW"/>
</dbReference>
<dbReference type="InterPro" id="IPR015421">
    <property type="entry name" value="PyrdxlP-dep_Trfase_major"/>
</dbReference>
<dbReference type="InterPro" id="IPR016454">
    <property type="entry name" value="Cysteine_dSase"/>
</dbReference>
<dbReference type="EMBL" id="MHWD01000011">
    <property type="protein sequence ID" value="OHB04299.1"/>
    <property type="molecule type" value="Genomic_DNA"/>
</dbReference>
<evidence type="ECO:0000256" key="3">
    <source>
        <dbReference type="ARBA" id="ARBA00022679"/>
    </source>
</evidence>
<gene>
    <name evidence="10" type="ORF">A2920_03245</name>
</gene>